<keyword evidence="1" id="KW-1133">Transmembrane helix</keyword>
<evidence type="ECO:0000256" key="1">
    <source>
        <dbReference type="SAM" id="Phobius"/>
    </source>
</evidence>
<gene>
    <name evidence="2" type="ORF">Fuma_00621</name>
</gene>
<dbReference type="OrthoDB" id="264522at2"/>
<evidence type="ECO:0000313" key="2">
    <source>
        <dbReference type="EMBL" id="APZ91037.1"/>
    </source>
</evidence>
<dbReference type="AlphaFoldDB" id="A0A1P8WAE8"/>
<accession>A0A1P8WAE8</accession>
<feature type="transmembrane region" description="Helical" evidence="1">
    <location>
        <begin position="67"/>
        <end position="87"/>
    </location>
</feature>
<dbReference type="RefSeq" id="WP_077022851.1">
    <property type="nucleotide sequence ID" value="NZ_CP017641.1"/>
</dbReference>
<organism evidence="2 3">
    <name type="scientific">Fuerstiella marisgermanici</name>
    <dbReference type="NCBI Taxonomy" id="1891926"/>
    <lineage>
        <taxon>Bacteria</taxon>
        <taxon>Pseudomonadati</taxon>
        <taxon>Planctomycetota</taxon>
        <taxon>Planctomycetia</taxon>
        <taxon>Planctomycetales</taxon>
        <taxon>Planctomycetaceae</taxon>
        <taxon>Fuerstiella</taxon>
    </lineage>
</organism>
<sequence>MSSELDNPITNNTATFAFSYKTVWDHVKGIFSRPLPLLTFASASFGGLWSIYEASVSSLGLEANRPVAYTWILAFAAISSVVARLWAYVNTVPDGLEDLLPHARRLAHLQRPKWEFRFAKSVLAHLVSPIDREWQDIRNDNVYVVASRPRDFRSYFQWLAGRPENCFRMLRVAKKTMLFEFPQALTSTEETPADPKRILDRTQTIVDLYRESVAFEKTSLAIIPPDEMETVHELQIGWAEPIRDAVHQLFELLQAVCDADPKTDSNLAFTITFDGTPNVDDYCAELDRVESLLPQIMENEW</sequence>
<dbReference type="Proteomes" id="UP000187735">
    <property type="component" value="Chromosome"/>
</dbReference>
<dbReference type="KEGG" id="fmr:Fuma_00621"/>
<reference evidence="2 3" key="1">
    <citation type="journal article" date="2016" name="Front. Microbiol.">
        <title>Fuerstia marisgermanicae gen. nov., sp. nov., an Unusual Member of the Phylum Planctomycetes from the German Wadden Sea.</title>
        <authorList>
            <person name="Kohn T."/>
            <person name="Heuer A."/>
            <person name="Jogler M."/>
            <person name="Vollmers J."/>
            <person name="Boedeker C."/>
            <person name="Bunk B."/>
            <person name="Rast P."/>
            <person name="Borchert D."/>
            <person name="Glockner I."/>
            <person name="Freese H.M."/>
            <person name="Klenk H.P."/>
            <person name="Overmann J."/>
            <person name="Kaster A.K."/>
            <person name="Rohde M."/>
            <person name="Wiegand S."/>
            <person name="Jogler C."/>
        </authorList>
    </citation>
    <scope>NUCLEOTIDE SEQUENCE [LARGE SCALE GENOMIC DNA]</scope>
    <source>
        <strain evidence="2 3">NH11</strain>
    </source>
</reference>
<dbReference type="EMBL" id="CP017641">
    <property type="protein sequence ID" value="APZ91037.1"/>
    <property type="molecule type" value="Genomic_DNA"/>
</dbReference>
<protein>
    <submittedName>
        <fullName evidence="2">Uncharacterized protein</fullName>
    </submittedName>
</protein>
<keyword evidence="1" id="KW-0472">Membrane</keyword>
<keyword evidence="1" id="KW-0812">Transmembrane</keyword>
<evidence type="ECO:0000313" key="3">
    <source>
        <dbReference type="Proteomes" id="UP000187735"/>
    </source>
</evidence>
<name>A0A1P8WAE8_9PLAN</name>
<keyword evidence="3" id="KW-1185">Reference proteome</keyword>
<proteinExistence type="predicted"/>
<feature type="transmembrane region" description="Helical" evidence="1">
    <location>
        <begin position="35"/>
        <end position="52"/>
    </location>
</feature>